<dbReference type="Gene3D" id="3.40.50.720">
    <property type="entry name" value="NAD(P)-binding Rossmann-like Domain"/>
    <property type="match status" value="1"/>
</dbReference>
<keyword evidence="5" id="KW-1185">Reference proteome</keyword>
<dbReference type="SUPFAM" id="SSF51569">
    <property type="entry name" value="Aldolase"/>
    <property type="match status" value="1"/>
</dbReference>
<sequence>MTEMTATLTRRRDLSTVPEGVTRLEVRADLLGDLDPAMLRRAFGGRLVYTLRSRAHGGQCADPPAARRIRLAAAALGYDTVDLEADHDLVPDVLAAVPASRRRISWHGPTMPLAALRERFAGMAAVPAAGYLLAPGTRSSADALVPLRVLAELGRDDVTAYGTGPFGAWSRLLAPWLGAPTIAGRLDEDGSGSGAPDVARLCADYPLPARPPVRELYGLIGPVALGSGFPGLHNRAYREHGIPALYLPFHLAGLGDFLTGFWPAVPQGLRELGLPLRGLTVSGPLKEVALHVADVVSPVSRAAGAANALTRRGGRWRAATTDMSAVGAALRSAGVPLAGRAAAVVGCGGAGRAAAVALCDAGAAVTMVNRGRTRGRLAADLLRLPFTPLESFRPTGSMVVVHATSVHTGLPFPLDGLSSGSAVLDMVCPPDGLSALVTAARRRGLRVVDGRRVLAVEAEHQFRLMTGRSMPKTPEMVTHDSLGTP</sequence>
<dbReference type="Gene3D" id="3.40.50.10860">
    <property type="entry name" value="Leucine Dehydrogenase, chain A, domain 1"/>
    <property type="match status" value="1"/>
</dbReference>
<comment type="pathway">
    <text evidence="1">Metabolic intermediate biosynthesis; chorismate biosynthesis; chorismate from D-erythrose 4-phosphate and phosphoenolpyruvate: step 4/7.</text>
</comment>
<organism evidence="4 5">
    <name type="scientific">Phytohabitans houttuyneae</name>
    <dbReference type="NCBI Taxonomy" id="1076126"/>
    <lineage>
        <taxon>Bacteria</taxon>
        <taxon>Bacillati</taxon>
        <taxon>Actinomycetota</taxon>
        <taxon>Actinomycetes</taxon>
        <taxon>Micromonosporales</taxon>
        <taxon>Micromonosporaceae</taxon>
    </lineage>
</organism>
<dbReference type="InterPro" id="IPR001381">
    <property type="entry name" value="DHquinase_I"/>
</dbReference>
<evidence type="ECO:0000256" key="1">
    <source>
        <dbReference type="ARBA" id="ARBA00004871"/>
    </source>
</evidence>
<dbReference type="Pfam" id="PF01487">
    <property type="entry name" value="DHquinase_I"/>
    <property type="match status" value="1"/>
</dbReference>
<dbReference type="Pfam" id="PF08501">
    <property type="entry name" value="Shikimate_dh_N"/>
    <property type="match status" value="1"/>
</dbReference>
<dbReference type="InterPro" id="IPR013785">
    <property type="entry name" value="Aldolase_TIM"/>
</dbReference>
<comment type="caution">
    <text evidence="4">The sequence shown here is derived from an EMBL/GenBank/DDBJ whole genome shotgun (WGS) entry which is preliminary data.</text>
</comment>
<dbReference type="InterPro" id="IPR013708">
    <property type="entry name" value="Shikimate_DH-bd_N"/>
</dbReference>
<dbReference type="InterPro" id="IPR046346">
    <property type="entry name" value="Aminoacid_DH-like_N_sf"/>
</dbReference>
<dbReference type="Proteomes" id="UP000482800">
    <property type="component" value="Unassembled WGS sequence"/>
</dbReference>
<feature type="domain" description="Shikimate dehydrogenase substrate binding N-terminal" evidence="3">
    <location>
        <begin position="229"/>
        <end position="308"/>
    </location>
</feature>
<dbReference type="EMBL" id="BLPF01000002">
    <property type="protein sequence ID" value="GFJ81285.1"/>
    <property type="molecule type" value="Genomic_DNA"/>
</dbReference>
<reference evidence="4 5" key="1">
    <citation type="submission" date="2020-03" db="EMBL/GenBank/DDBJ databases">
        <title>Whole genome shotgun sequence of Phytohabitans houttuyneae NBRC 108639.</title>
        <authorList>
            <person name="Komaki H."/>
            <person name="Tamura T."/>
        </authorList>
    </citation>
    <scope>NUCLEOTIDE SEQUENCE [LARGE SCALE GENOMIC DNA]</scope>
    <source>
        <strain evidence="4 5">NBRC 108639</strain>
    </source>
</reference>
<dbReference type="GO" id="GO:0019632">
    <property type="term" value="P:shikimate metabolic process"/>
    <property type="evidence" value="ECO:0007669"/>
    <property type="project" value="TreeGrafter"/>
</dbReference>
<dbReference type="SUPFAM" id="SSF51735">
    <property type="entry name" value="NAD(P)-binding Rossmann-fold domains"/>
    <property type="match status" value="1"/>
</dbReference>
<name>A0A6V8KKR9_9ACTN</name>
<reference evidence="4 5" key="2">
    <citation type="submission" date="2020-03" db="EMBL/GenBank/DDBJ databases">
        <authorList>
            <person name="Ichikawa N."/>
            <person name="Kimura A."/>
            <person name="Kitahashi Y."/>
            <person name="Uohara A."/>
        </authorList>
    </citation>
    <scope>NUCLEOTIDE SEQUENCE [LARGE SCALE GENOMIC DNA]</scope>
    <source>
        <strain evidence="4 5">NBRC 108639</strain>
    </source>
</reference>
<dbReference type="GO" id="GO:0004764">
    <property type="term" value="F:shikimate 3-dehydrogenase (NADP+) activity"/>
    <property type="evidence" value="ECO:0007669"/>
    <property type="project" value="InterPro"/>
</dbReference>
<accession>A0A6V8KKR9</accession>
<keyword evidence="2" id="KW-0057">Aromatic amino acid biosynthesis</keyword>
<evidence type="ECO:0000259" key="3">
    <source>
        <dbReference type="Pfam" id="PF08501"/>
    </source>
</evidence>
<evidence type="ECO:0000313" key="4">
    <source>
        <dbReference type="EMBL" id="GFJ81285.1"/>
    </source>
</evidence>
<gene>
    <name evidence="4" type="ORF">Phou_054650</name>
</gene>
<dbReference type="InterPro" id="IPR036291">
    <property type="entry name" value="NAD(P)-bd_dom_sf"/>
</dbReference>
<proteinExistence type="predicted"/>
<dbReference type="AlphaFoldDB" id="A0A6V8KKR9"/>
<dbReference type="PANTHER" id="PTHR21089">
    <property type="entry name" value="SHIKIMATE DEHYDROGENASE"/>
    <property type="match status" value="1"/>
</dbReference>
<dbReference type="InterPro" id="IPR022893">
    <property type="entry name" value="Shikimate_DH_fam"/>
</dbReference>
<dbReference type="PANTHER" id="PTHR21089:SF1">
    <property type="entry name" value="BIFUNCTIONAL 3-DEHYDROQUINATE DEHYDRATASE_SHIKIMATE DEHYDROGENASE, CHLOROPLASTIC"/>
    <property type="match status" value="1"/>
</dbReference>
<dbReference type="GO" id="GO:0009423">
    <property type="term" value="P:chorismate biosynthetic process"/>
    <property type="evidence" value="ECO:0007669"/>
    <property type="project" value="TreeGrafter"/>
</dbReference>
<dbReference type="Gene3D" id="3.20.20.70">
    <property type="entry name" value="Aldolase class I"/>
    <property type="match status" value="1"/>
</dbReference>
<protein>
    <recommendedName>
        <fullName evidence="3">Shikimate dehydrogenase substrate binding N-terminal domain-containing protein</fullName>
    </recommendedName>
</protein>
<dbReference type="RefSeq" id="WP_173060254.1">
    <property type="nucleotide sequence ID" value="NZ_BAABGO010000019.1"/>
</dbReference>
<dbReference type="SUPFAM" id="SSF53223">
    <property type="entry name" value="Aminoacid dehydrogenase-like, N-terminal domain"/>
    <property type="match status" value="1"/>
</dbReference>
<dbReference type="GO" id="GO:0003855">
    <property type="term" value="F:3-dehydroquinate dehydratase activity"/>
    <property type="evidence" value="ECO:0007669"/>
    <property type="project" value="InterPro"/>
</dbReference>
<evidence type="ECO:0000313" key="5">
    <source>
        <dbReference type="Proteomes" id="UP000482800"/>
    </source>
</evidence>
<keyword evidence="2" id="KW-0028">Amino-acid biosynthesis</keyword>
<evidence type="ECO:0000256" key="2">
    <source>
        <dbReference type="ARBA" id="ARBA00023141"/>
    </source>
</evidence>
<dbReference type="GO" id="GO:0009073">
    <property type="term" value="P:aromatic amino acid family biosynthetic process"/>
    <property type="evidence" value="ECO:0007669"/>
    <property type="project" value="UniProtKB-KW"/>
</dbReference>